<keyword evidence="3" id="KW-1185">Reference proteome</keyword>
<sequence>MSDVELPELSEVTLAIRNLINTAREFSARTARELGVNATDLDALALLEQHGPMGPAQLATRLGLRTASVTVVVDRLERAGHVQRVPDQADRRRVTVTTTPSAHRASLALLRPSILAVDEASRALDPDAQRVVVDYLDRVIQTMRPDTPDQHR</sequence>
<dbReference type="RefSeq" id="WP_052021708.1">
    <property type="nucleotide sequence ID" value="NZ_AYXG01000185.1"/>
</dbReference>
<dbReference type="PROSITE" id="PS50995">
    <property type="entry name" value="HTH_MARR_2"/>
    <property type="match status" value="1"/>
</dbReference>
<dbReference type="GO" id="GO:0003700">
    <property type="term" value="F:DNA-binding transcription factor activity"/>
    <property type="evidence" value="ECO:0007669"/>
    <property type="project" value="InterPro"/>
</dbReference>
<protein>
    <submittedName>
        <fullName evidence="2">Transcriptional regulator, MarR family</fullName>
    </submittedName>
</protein>
<comment type="caution">
    <text evidence="2">The sequence shown here is derived from an EMBL/GenBank/DDBJ whole genome shotgun (WGS) entry which is preliminary data.</text>
</comment>
<dbReference type="eggNOG" id="COG1846">
    <property type="taxonomic scope" value="Bacteria"/>
</dbReference>
<dbReference type="EMBL" id="AYXG01000185">
    <property type="protein sequence ID" value="EWC59775.1"/>
    <property type="molecule type" value="Genomic_DNA"/>
</dbReference>
<proteinExistence type="predicted"/>
<dbReference type="AlphaFoldDB" id="W7IFV4"/>
<dbReference type="PRINTS" id="PR00598">
    <property type="entry name" value="HTHMARR"/>
</dbReference>
<dbReference type="OrthoDB" id="3694026at2"/>
<evidence type="ECO:0000259" key="1">
    <source>
        <dbReference type="PROSITE" id="PS50995"/>
    </source>
</evidence>
<evidence type="ECO:0000313" key="3">
    <source>
        <dbReference type="Proteomes" id="UP000019277"/>
    </source>
</evidence>
<gene>
    <name evidence="2" type="ORF">UO65_4918</name>
</gene>
<organism evidence="2 3">
    <name type="scientific">Actinokineospora spheciospongiae</name>
    <dbReference type="NCBI Taxonomy" id="909613"/>
    <lineage>
        <taxon>Bacteria</taxon>
        <taxon>Bacillati</taxon>
        <taxon>Actinomycetota</taxon>
        <taxon>Actinomycetes</taxon>
        <taxon>Pseudonocardiales</taxon>
        <taxon>Pseudonocardiaceae</taxon>
        <taxon>Actinokineospora</taxon>
    </lineage>
</organism>
<name>W7IFV4_9PSEU</name>
<dbReference type="InterPro" id="IPR036390">
    <property type="entry name" value="WH_DNA-bd_sf"/>
</dbReference>
<evidence type="ECO:0000313" key="2">
    <source>
        <dbReference type="EMBL" id="EWC59775.1"/>
    </source>
</evidence>
<feature type="domain" description="HTH marR-type" evidence="1">
    <location>
        <begin position="2"/>
        <end position="141"/>
    </location>
</feature>
<dbReference type="Proteomes" id="UP000019277">
    <property type="component" value="Unassembled WGS sequence"/>
</dbReference>
<accession>W7IFV4</accession>
<reference evidence="2 3" key="1">
    <citation type="journal article" date="2014" name="Genome Announc.">
        <title>Draft Genome Sequence of the Antitrypanosomally Active Sponge-Associated Bacterium Actinokineospora sp. Strain EG49.</title>
        <authorList>
            <person name="Harjes J."/>
            <person name="Ryu T."/>
            <person name="Abdelmohsen U.R."/>
            <person name="Moitinho-Silva L."/>
            <person name="Horn H."/>
            <person name="Ravasi T."/>
            <person name="Hentschel U."/>
        </authorList>
    </citation>
    <scope>NUCLEOTIDE SEQUENCE [LARGE SCALE GENOMIC DNA]</scope>
    <source>
        <strain evidence="2 3">EG49</strain>
    </source>
</reference>
<dbReference type="Gene3D" id="1.10.10.10">
    <property type="entry name" value="Winged helix-like DNA-binding domain superfamily/Winged helix DNA-binding domain"/>
    <property type="match status" value="1"/>
</dbReference>
<dbReference type="InterPro" id="IPR039422">
    <property type="entry name" value="MarR/SlyA-like"/>
</dbReference>
<dbReference type="PANTHER" id="PTHR33164:SF106">
    <property type="entry name" value="TRANSCRIPTIONAL REGULATORY PROTEIN"/>
    <property type="match status" value="1"/>
</dbReference>
<dbReference type="InterPro" id="IPR036388">
    <property type="entry name" value="WH-like_DNA-bd_sf"/>
</dbReference>
<dbReference type="PANTHER" id="PTHR33164">
    <property type="entry name" value="TRANSCRIPTIONAL REGULATOR, MARR FAMILY"/>
    <property type="match status" value="1"/>
</dbReference>
<dbReference type="InterPro" id="IPR000835">
    <property type="entry name" value="HTH_MarR-typ"/>
</dbReference>
<dbReference type="GO" id="GO:0006950">
    <property type="term" value="P:response to stress"/>
    <property type="evidence" value="ECO:0007669"/>
    <property type="project" value="TreeGrafter"/>
</dbReference>
<dbReference type="SUPFAM" id="SSF46785">
    <property type="entry name" value="Winged helix' DNA-binding domain"/>
    <property type="match status" value="1"/>
</dbReference>
<dbReference type="Pfam" id="PF01047">
    <property type="entry name" value="MarR"/>
    <property type="match status" value="1"/>
</dbReference>
<dbReference type="STRING" id="909613.UO65_4918"/>
<dbReference type="SMART" id="SM00347">
    <property type="entry name" value="HTH_MARR"/>
    <property type="match status" value="1"/>
</dbReference>